<keyword evidence="6 9" id="KW-0472">Membrane</keyword>
<feature type="coiled-coil region" evidence="8">
    <location>
        <begin position="216"/>
        <end position="243"/>
    </location>
</feature>
<feature type="transmembrane region" description="Helical" evidence="9">
    <location>
        <begin position="426"/>
        <end position="446"/>
    </location>
</feature>
<evidence type="ECO:0000256" key="6">
    <source>
        <dbReference type="ARBA" id="ARBA00023136"/>
    </source>
</evidence>
<keyword evidence="8" id="KW-0175">Coiled coil</keyword>
<dbReference type="PRINTS" id="PR00171">
    <property type="entry name" value="SUGRTRNSPORT"/>
</dbReference>
<comment type="subcellular location">
    <subcellularLocation>
        <location evidence="1">Membrane</location>
        <topology evidence="1">Multi-pass membrane protein</topology>
    </subcellularLocation>
</comment>
<sequence length="477" mass="52560">MIRQSSTQLNQQLSQGKYKSVVYRICIIAALGGLLFGLDMGFIANSLDAIKSAYGLDLQQGEDFVAIIAYGGILGALLGGILARFLGRKKPLIAAGLFFTIASMLSATMPSITILELCRFIIGFAVGITSFVVPLYLSETAPKKIRGAMGTLFQLMITIGIFLIAVSNISIIQILVKPTITVPVMFLVIAAFAIIMFISCLTLPESPRWLVLKGRHKEAKAVLNKLRNTQAEVEEEYREIEDNVKTPTHSLSLLSKGYFWKVLILAVFIQFFQQLVGINIMIYYSPTIFDYAGMTGVGAMLLVPTVNMLFTFPALKWVEKWGRKKLLYMGSIVMFIAMVAVGLSFWVMGQGSPSSIEKGILLVSVIVYIFGFATSWGPVAWLLCSELFPQEGREIGIMVSTMVNWTFAGLVMGTSLTIMHTYGDDSIFFVFALFCLLSLAFVRFFVPETKNVTLEKIEADLKADVPLSQLGQSHAKV</sequence>
<evidence type="ECO:0000313" key="12">
    <source>
        <dbReference type="Proteomes" id="UP001203423"/>
    </source>
</evidence>
<feature type="transmembrane region" description="Helical" evidence="9">
    <location>
        <begin position="182"/>
        <end position="203"/>
    </location>
</feature>
<feature type="transmembrane region" description="Helical" evidence="9">
    <location>
        <begin position="395"/>
        <end position="420"/>
    </location>
</feature>
<evidence type="ECO:0000256" key="4">
    <source>
        <dbReference type="ARBA" id="ARBA00022692"/>
    </source>
</evidence>
<evidence type="ECO:0000256" key="2">
    <source>
        <dbReference type="ARBA" id="ARBA00010992"/>
    </source>
</evidence>
<dbReference type="PANTHER" id="PTHR48020">
    <property type="entry name" value="PROTON MYO-INOSITOL COTRANSPORTER"/>
    <property type="match status" value="1"/>
</dbReference>
<dbReference type="NCBIfam" id="TIGR00879">
    <property type="entry name" value="SP"/>
    <property type="match status" value="1"/>
</dbReference>
<organism evidence="11 12">
    <name type="scientific">Shewanella surugensis</name>
    <dbReference type="NCBI Taxonomy" id="212020"/>
    <lineage>
        <taxon>Bacteria</taxon>
        <taxon>Pseudomonadati</taxon>
        <taxon>Pseudomonadota</taxon>
        <taxon>Gammaproteobacteria</taxon>
        <taxon>Alteromonadales</taxon>
        <taxon>Shewanellaceae</taxon>
        <taxon>Shewanella</taxon>
    </lineage>
</organism>
<evidence type="ECO:0000256" key="8">
    <source>
        <dbReference type="SAM" id="Coils"/>
    </source>
</evidence>
<evidence type="ECO:0000256" key="5">
    <source>
        <dbReference type="ARBA" id="ARBA00022989"/>
    </source>
</evidence>
<dbReference type="InterPro" id="IPR020846">
    <property type="entry name" value="MFS_dom"/>
</dbReference>
<keyword evidence="3 7" id="KW-0813">Transport</keyword>
<keyword evidence="12" id="KW-1185">Reference proteome</keyword>
<evidence type="ECO:0000259" key="10">
    <source>
        <dbReference type="PROSITE" id="PS50850"/>
    </source>
</evidence>
<dbReference type="PROSITE" id="PS50850">
    <property type="entry name" value="MFS"/>
    <property type="match status" value="1"/>
</dbReference>
<keyword evidence="5 9" id="KW-1133">Transmembrane helix</keyword>
<feature type="transmembrane region" description="Helical" evidence="9">
    <location>
        <begin position="291"/>
        <end position="314"/>
    </location>
</feature>
<reference evidence="11 12" key="1">
    <citation type="submission" date="2022-01" db="EMBL/GenBank/DDBJ databases">
        <title>Whole genome-based taxonomy of the Shewanellaceae.</title>
        <authorList>
            <person name="Martin-Rodriguez A.J."/>
        </authorList>
    </citation>
    <scope>NUCLEOTIDE SEQUENCE [LARGE SCALE GENOMIC DNA]</scope>
    <source>
        <strain evidence="11 12">DSM 17177</strain>
    </source>
</reference>
<protein>
    <submittedName>
        <fullName evidence="11">Sugar porter family MFS transporter</fullName>
    </submittedName>
</protein>
<feature type="transmembrane region" description="Helical" evidence="9">
    <location>
        <begin position="120"/>
        <end position="137"/>
    </location>
</feature>
<dbReference type="InterPro" id="IPR036259">
    <property type="entry name" value="MFS_trans_sf"/>
</dbReference>
<dbReference type="Gene3D" id="1.20.1250.20">
    <property type="entry name" value="MFS general substrate transporter like domains"/>
    <property type="match status" value="1"/>
</dbReference>
<comment type="caution">
    <text evidence="11">The sequence shown here is derived from an EMBL/GenBank/DDBJ whole genome shotgun (WGS) entry which is preliminary data.</text>
</comment>
<feature type="transmembrane region" description="Helical" evidence="9">
    <location>
        <begin position="262"/>
        <end position="285"/>
    </location>
</feature>
<feature type="transmembrane region" description="Helical" evidence="9">
    <location>
        <begin position="21"/>
        <end position="44"/>
    </location>
</feature>
<evidence type="ECO:0000313" key="11">
    <source>
        <dbReference type="EMBL" id="MCL1126599.1"/>
    </source>
</evidence>
<feature type="transmembrane region" description="Helical" evidence="9">
    <location>
        <begin position="92"/>
        <end position="114"/>
    </location>
</feature>
<dbReference type="InterPro" id="IPR050814">
    <property type="entry name" value="Myo-inositol_Transporter"/>
</dbReference>
<feature type="transmembrane region" description="Helical" evidence="9">
    <location>
        <begin position="360"/>
        <end position="383"/>
    </location>
</feature>
<name>A0ABT0LFZ1_9GAMM</name>
<feature type="transmembrane region" description="Helical" evidence="9">
    <location>
        <begin position="64"/>
        <end position="85"/>
    </location>
</feature>
<dbReference type="EMBL" id="JAKIKS010000096">
    <property type="protein sequence ID" value="MCL1126599.1"/>
    <property type="molecule type" value="Genomic_DNA"/>
</dbReference>
<dbReference type="InterPro" id="IPR003663">
    <property type="entry name" value="Sugar/inositol_transpt"/>
</dbReference>
<dbReference type="InterPro" id="IPR005828">
    <property type="entry name" value="MFS_sugar_transport-like"/>
</dbReference>
<dbReference type="PROSITE" id="PS00217">
    <property type="entry name" value="SUGAR_TRANSPORT_2"/>
    <property type="match status" value="1"/>
</dbReference>
<evidence type="ECO:0000256" key="3">
    <source>
        <dbReference type="ARBA" id="ARBA00022448"/>
    </source>
</evidence>
<accession>A0ABT0LFZ1</accession>
<dbReference type="SUPFAM" id="SSF103473">
    <property type="entry name" value="MFS general substrate transporter"/>
    <property type="match status" value="1"/>
</dbReference>
<gene>
    <name evidence="11" type="ORF">L2764_19435</name>
</gene>
<evidence type="ECO:0000256" key="9">
    <source>
        <dbReference type="SAM" id="Phobius"/>
    </source>
</evidence>
<feature type="domain" description="Major facilitator superfamily (MFS) profile" evidence="10">
    <location>
        <begin position="25"/>
        <end position="450"/>
    </location>
</feature>
<dbReference type="PROSITE" id="PS00216">
    <property type="entry name" value="SUGAR_TRANSPORT_1"/>
    <property type="match status" value="1"/>
</dbReference>
<keyword evidence="4 9" id="KW-0812">Transmembrane</keyword>
<dbReference type="InterPro" id="IPR005829">
    <property type="entry name" value="Sugar_transporter_CS"/>
</dbReference>
<dbReference type="Pfam" id="PF00083">
    <property type="entry name" value="Sugar_tr"/>
    <property type="match status" value="1"/>
</dbReference>
<feature type="transmembrane region" description="Helical" evidence="9">
    <location>
        <begin position="149"/>
        <end position="176"/>
    </location>
</feature>
<feature type="transmembrane region" description="Helical" evidence="9">
    <location>
        <begin position="326"/>
        <end position="348"/>
    </location>
</feature>
<dbReference type="PANTHER" id="PTHR48020:SF12">
    <property type="entry name" value="PROTON MYO-INOSITOL COTRANSPORTER"/>
    <property type="match status" value="1"/>
</dbReference>
<comment type="similarity">
    <text evidence="2 7">Belongs to the major facilitator superfamily. Sugar transporter (TC 2.A.1.1) family.</text>
</comment>
<evidence type="ECO:0000256" key="7">
    <source>
        <dbReference type="RuleBase" id="RU003346"/>
    </source>
</evidence>
<dbReference type="Proteomes" id="UP001203423">
    <property type="component" value="Unassembled WGS sequence"/>
</dbReference>
<evidence type="ECO:0000256" key="1">
    <source>
        <dbReference type="ARBA" id="ARBA00004141"/>
    </source>
</evidence>
<dbReference type="RefSeq" id="WP_248942015.1">
    <property type="nucleotide sequence ID" value="NZ_JAKIKS010000096.1"/>
</dbReference>
<proteinExistence type="inferred from homology"/>